<keyword evidence="5" id="KW-1185">Reference proteome</keyword>
<dbReference type="STRING" id="27349.A0A0L6VN27"/>
<evidence type="ECO:0000313" key="5">
    <source>
        <dbReference type="Proteomes" id="UP000037035"/>
    </source>
</evidence>
<organism evidence="4 5">
    <name type="scientific">Puccinia sorghi</name>
    <dbReference type="NCBI Taxonomy" id="27349"/>
    <lineage>
        <taxon>Eukaryota</taxon>
        <taxon>Fungi</taxon>
        <taxon>Dikarya</taxon>
        <taxon>Basidiomycota</taxon>
        <taxon>Pucciniomycotina</taxon>
        <taxon>Pucciniomycetes</taxon>
        <taxon>Pucciniales</taxon>
        <taxon>Pucciniaceae</taxon>
        <taxon>Puccinia</taxon>
    </lineage>
</organism>
<dbReference type="Proteomes" id="UP000037035">
    <property type="component" value="Unassembled WGS sequence"/>
</dbReference>
<evidence type="ECO:0000256" key="1">
    <source>
        <dbReference type="ARBA" id="ARBA00023242"/>
    </source>
</evidence>
<protein>
    <recommendedName>
        <fullName evidence="3">Xylanolytic transcriptional activator regulatory domain-containing protein</fullName>
    </recommendedName>
</protein>
<reference evidence="4 5" key="1">
    <citation type="submission" date="2015-08" db="EMBL/GenBank/DDBJ databases">
        <title>Next Generation Sequencing and Analysis of the Genome of Puccinia sorghi L Schw, the Causal Agent of Maize Common Rust.</title>
        <authorList>
            <person name="Rochi L."/>
            <person name="Burguener G."/>
            <person name="Darino M."/>
            <person name="Turjanski A."/>
            <person name="Kreff E."/>
            <person name="Dieguez M.J."/>
            <person name="Sacco F."/>
        </authorList>
    </citation>
    <scope>NUCLEOTIDE SEQUENCE [LARGE SCALE GENOMIC DNA]</scope>
    <source>
        <strain evidence="4 5">RO10H11247</strain>
    </source>
</reference>
<dbReference type="InterPro" id="IPR007219">
    <property type="entry name" value="XnlR_reg_dom"/>
</dbReference>
<feature type="domain" description="Xylanolytic transcriptional activator regulatory" evidence="3">
    <location>
        <begin position="243"/>
        <end position="506"/>
    </location>
</feature>
<feature type="compositionally biased region" description="Basic and acidic residues" evidence="2">
    <location>
        <begin position="123"/>
        <end position="135"/>
    </location>
</feature>
<dbReference type="GO" id="GO:0000981">
    <property type="term" value="F:DNA-binding transcription factor activity, RNA polymerase II-specific"/>
    <property type="evidence" value="ECO:0007669"/>
    <property type="project" value="InterPro"/>
</dbReference>
<accession>A0A0L6VN27</accession>
<dbReference type="GO" id="GO:0008270">
    <property type="term" value="F:zinc ion binding"/>
    <property type="evidence" value="ECO:0007669"/>
    <property type="project" value="InterPro"/>
</dbReference>
<gene>
    <name evidence="4" type="ORF">VP01_1302g2</name>
</gene>
<name>A0A0L6VN27_9BASI</name>
<evidence type="ECO:0000259" key="3">
    <source>
        <dbReference type="Pfam" id="PF04082"/>
    </source>
</evidence>
<dbReference type="GO" id="GO:0006351">
    <property type="term" value="P:DNA-templated transcription"/>
    <property type="evidence" value="ECO:0007669"/>
    <property type="project" value="InterPro"/>
</dbReference>
<evidence type="ECO:0000256" key="2">
    <source>
        <dbReference type="SAM" id="MobiDB-lite"/>
    </source>
</evidence>
<sequence length="753" mass="85054">MRIVGTWSRSMRKFCAAIRCTMKELDQRSGADINDRCEACARAGVQCTFANPGSLTERPPTYNPHHFLRDVEQLQARIRSLERLLHAADPTINLNDLPDPTQLSRNLSSSSLSSSAAVQRLTSPEKHITHQDFSKTKPPVVLTDVNLLSVPSKPPLTHANWCESDKSKPTTNYTGLTIQPDCYIGPNSLFSAPETEVCRLPNLPTCEPGPAYPVDEFLRARHEEYSASTKCFYPEPDLEEELIKLYFQHVHPLIPVVHPTSFRTLHQSGLAHTSNSFRALCLIMFSVASHHTSDPRVQIDMTGNQQSSRQFSGLCYAYATYLALFRLSDHYTDLFELQAYVLMTIASFSALTPMISWIFVEQGLHRAQESGAHREVHPRWNANPLQDFLRRQAFFQLYELDHKISAILDRTPWMEAEDFDLKPPLPQNEDHLGMFVNPYTPISRELHEIYVASDAVRVSLLQAGSLHSMLRVLNLIKAGKNTSEAQGSLRPLKSLVDQIDRHASKWFDQLPHFLKRSNVESGPEQLMLSVMVTTSYYEFQQRIHRTLFNYEVVTERLEDRKRRKKPHMNRCIKYAVSSIQEMGKLRIRGLLTSTCFWLPDRISLAVILLICSIRKQRKYISRLEDRMRRDHISLGILILDTLAPSAHMASFHSKILKILVNLLDQENPSVLESLASPSSADSHPSPPSVQPEVPSSHGPTGVPSGTTSCAPAGWEPLELAAFALDYLSLPDPPTFDASPANVSYPNPSYFDLP</sequence>
<keyword evidence="1" id="KW-0539">Nucleus</keyword>
<dbReference type="Gene3D" id="4.10.240.10">
    <property type="entry name" value="Zn(2)-C6 fungal-type DNA-binding domain"/>
    <property type="match status" value="1"/>
</dbReference>
<dbReference type="InterPro" id="IPR050987">
    <property type="entry name" value="AtrR-like"/>
</dbReference>
<comment type="caution">
    <text evidence="4">The sequence shown here is derived from an EMBL/GenBank/DDBJ whole genome shotgun (WGS) entry which is preliminary data.</text>
</comment>
<dbReference type="GO" id="GO:0003677">
    <property type="term" value="F:DNA binding"/>
    <property type="evidence" value="ECO:0007669"/>
    <property type="project" value="InterPro"/>
</dbReference>
<dbReference type="Pfam" id="PF04082">
    <property type="entry name" value="Fungal_trans"/>
    <property type="match status" value="1"/>
</dbReference>
<dbReference type="VEuPathDB" id="FungiDB:VP01_1302g2"/>
<feature type="compositionally biased region" description="Low complexity" evidence="2">
    <location>
        <begin position="673"/>
        <end position="683"/>
    </location>
</feature>
<proteinExistence type="predicted"/>
<dbReference type="OrthoDB" id="4456959at2759"/>
<evidence type="ECO:0000313" key="4">
    <source>
        <dbReference type="EMBL" id="KNZ62181.1"/>
    </source>
</evidence>
<dbReference type="CDD" id="cd12148">
    <property type="entry name" value="fungal_TF_MHR"/>
    <property type="match status" value="1"/>
</dbReference>
<dbReference type="PANTHER" id="PTHR46910:SF1">
    <property type="entry name" value="MISCELLANEOUS ZN(II)2CYS6 TRANSCRIPTION FACTOR (EUROFUNG)-RELATED"/>
    <property type="match status" value="1"/>
</dbReference>
<dbReference type="EMBL" id="LAVV01003366">
    <property type="protein sequence ID" value="KNZ62181.1"/>
    <property type="molecule type" value="Genomic_DNA"/>
</dbReference>
<dbReference type="InterPro" id="IPR036864">
    <property type="entry name" value="Zn2-C6_fun-type_DNA-bd_sf"/>
</dbReference>
<dbReference type="PANTHER" id="PTHR46910">
    <property type="entry name" value="TRANSCRIPTION FACTOR PDR1"/>
    <property type="match status" value="1"/>
</dbReference>
<dbReference type="AlphaFoldDB" id="A0A0L6VN27"/>
<feature type="region of interest" description="Disordered" evidence="2">
    <location>
        <begin position="95"/>
        <end position="135"/>
    </location>
</feature>
<feature type="compositionally biased region" description="Low complexity" evidence="2">
    <location>
        <begin position="103"/>
        <end position="115"/>
    </location>
</feature>
<feature type="region of interest" description="Disordered" evidence="2">
    <location>
        <begin position="673"/>
        <end position="710"/>
    </location>
</feature>